<protein>
    <submittedName>
        <fullName evidence="3">Uncharacterized protein</fullName>
    </submittedName>
</protein>
<feature type="region of interest" description="Disordered" evidence="1">
    <location>
        <begin position="229"/>
        <end position="412"/>
    </location>
</feature>
<feature type="compositionally biased region" description="Polar residues" evidence="1">
    <location>
        <begin position="94"/>
        <end position="112"/>
    </location>
</feature>
<feature type="region of interest" description="Disordered" evidence="1">
    <location>
        <begin position="1"/>
        <end position="35"/>
    </location>
</feature>
<feature type="compositionally biased region" description="Polar residues" evidence="1">
    <location>
        <begin position="282"/>
        <end position="296"/>
    </location>
</feature>
<dbReference type="EMBL" id="AXCN02001467">
    <property type="status" value="NOT_ANNOTATED_CDS"/>
    <property type="molecule type" value="Genomic_DNA"/>
</dbReference>
<evidence type="ECO:0000256" key="2">
    <source>
        <dbReference type="SAM" id="Phobius"/>
    </source>
</evidence>
<keyword evidence="4" id="KW-1185">Reference proteome</keyword>
<keyword evidence="2" id="KW-0812">Transmembrane</keyword>
<name>A0A182QLL9_9DIPT</name>
<feature type="compositionally biased region" description="Polar residues" evidence="1">
    <location>
        <begin position="238"/>
        <end position="247"/>
    </location>
</feature>
<feature type="compositionally biased region" description="Polar residues" evidence="1">
    <location>
        <begin position="398"/>
        <end position="412"/>
    </location>
</feature>
<organism evidence="3 4">
    <name type="scientific">Anopheles farauti</name>
    <dbReference type="NCBI Taxonomy" id="69004"/>
    <lineage>
        <taxon>Eukaryota</taxon>
        <taxon>Metazoa</taxon>
        <taxon>Ecdysozoa</taxon>
        <taxon>Arthropoda</taxon>
        <taxon>Hexapoda</taxon>
        <taxon>Insecta</taxon>
        <taxon>Pterygota</taxon>
        <taxon>Neoptera</taxon>
        <taxon>Endopterygota</taxon>
        <taxon>Diptera</taxon>
        <taxon>Nematocera</taxon>
        <taxon>Culicoidea</taxon>
        <taxon>Culicidae</taxon>
        <taxon>Anophelinae</taxon>
        <taxon>Anopheles</taxon>
    </lineage>
</organism>
<accession>A0A182QLL9</accession>
<reference evidence="4" key="1">
    <citation type="submission" date="2014-01" db="EMBL/GenBank/DDBJ databases">
        <title>The Genome Sequence of Anopheles farauti FAR1 (V2).</title>
        <authorList>
            <consortium name="The Broad Institute Genomics Platform"/>
            <person name="Neafsey D.E."/>
            <person name="Besansky N."/>
            <person name="Howell P."/>
            <person name="Walton C."/>
            <person name="Young S.K."/>
            <person name="Zeng Q."/>
            <person name="Gargeya S."/>
            <person name="Fitzgerald M."/>
            <person name="Haas B."/>
            <person name="Abouelleil A."/>
            <person name="Allen A.W."/>
            <person name="Alvarado L."/>
            <person name="Arachchi H.M."/>
            <person name="Berlin A.M."/>
            <person name="Chapman S.B."/>
            <person name="Gainer-Dewar J."/>
            <person name="Goldberg J."/>
            <person name="Griggs A."/>
            <person name="Gujja S."/>
            <person name="Hansen M."/>
            <person name="Howarth C."/>
            <person name="Imamovic A."/>
            <person name="Ireland A."/>
            <person name="Larimer J."/>
            <person name="McCowan C."/>
            <person name="Murphy C."/>
            <person name="Pearson M."/>
            <person name="Poon T.W."/>
            <person name="Priest M."/>
            <person name="Roberts A."/>
            <person name="Saif S."/>
            <person name="Shea T."/>
            <person name="Sisk P."/>
            <person name="Sykes S."/>
            <person name="Wortman J."/>
            <person name="Nusbaum C."/>
            <person name="Birren B."/>
        </authorList>
    </citation>
    <scope>NUCLEOTIDE SEQUENCE [LARGE SCALE GENOMIC DNA]</scope>
    <source>
        <strain evidence="4">FAR1</strain>
    </source>
</reference>
<feature type="transmembrane region" description="Helical" evidence="2">
    <location>
        <begin position="444"/>
        <end position="462"/>
    </location>
</feature>
<proteinExistence type="predicted"/>
<dbReference type="STRING" id="69004.A0A182QLL9"/>
<keyword evidence="2" id="KW-1133">Transmembrane helix</keyword>
<dbReference type="AlphaFoldDB" id="A0A182QLL9"/>
<evidence type="ECO:0000256" key="1">
    <source>
        <dbReference type="SAM" id="MobiDB-lite"/>
    </source>
</evidence>
<evidence type="ECO:0000313" key="3">
    <source>
        <dbReference type="EnsemblMetazoa" id="AFAF012681-PA"/>
    </source>
</evidence>
<sequence>MPHSGRALGGPRSRRSNMHFSSSGGGLSTLSPSGRESVDPIAELLQQLSNVRRGGAPQPSQLQQLQMQIQLERQQVTAARQQLERLPRRQQQPAVVSSAPNATGVNNNAIGASQAANPNHTIITLNAGGRDGPLAASSSLPMVSTGVGVCNVSGTIGSASGSGSSAQQSQFLMARFMVPTMDDAEQAQLRRDRADRSQFVQALMLSTIANVQPFNKNAEEELTDELSSLNLGVGNTGSGTVNSSVKRPTSDDGGELQDGATMDSNYGKEDGNCDSFKLGASDTANGGSNEDSSNVMHPSGLVGGPMGQQQQQQRGGHVASGKAKGASAAKPSVGGAGGPVDRRSSRQTPPSGGGGEIMYPQSAGQVSWNERPGGAVDISTGGGGHGDVYRRFQDIDDGSNSSASNDTESTTLLDETNRKNERLYDITPTERRDRYSRGSTKNKILLFFILVVAIYIMVMGKISNGNDRGRIGSRPRQRRLDSMETTDGGIGGVMSATHWMQ</sequence>
<feature type="region of interest" description="Disordered" evidence="1">
    <location>
        <begin position="80"/>
        <end position="112"/>
    </location>
</feature>
<feature type="compositionally biased region" description="Low complexity" evidence="1">
    <location>
        <begin position="307"/>
        <end position="333"/>
    </location>
</feature>
<feature type="region of interest" description="Disordered" evidence="1">
    <location>
        <begin position="466"/>
        <end position="487"/>
    </location>
</feature>
<dbReference type="VEuPathDB" id="VectorBase:AFAF012681"/>
<evidence type="ECO:0000313" key="4">
    <source>
        <dbReference type="Proteomes" id="UP000075886"/>
    </source>
</evidence>
<dbReference type="Proteomes" id="UP000075886">
    <property type="component" value="Unassembled WGS sequence"/>
</dbReference>
<keyword evidence="2" id="KW-0472">Membrane</keyword>
<reference evidence="3" key="2">
    <citation type="submission" date="2020-05" db="UniProtKB">
        <authorList>
            <consortium name="EnsemblMetazoa"/>
        </authorList>
    </citation>
    <scope>IDENTIFICATION</scope>
    <source>
        <strain evidence="3">FAR1</strain>
    </source>
</reference>
<dbReference type="EnsemblMetazoa" id="AFAF012681-RA">
    <property type="protein sequence ID" value="AFAF012681-PA"/>
    <property type="gene ID" value="AFAF012681"/>
</dbReference>